<dbReference type="InterPro" id="IPR003594">
    <property type="entry name" value="HATPase_dom"/>
</dbReference>
<keyword evidence="8 17" id="KW-0418">Kinase</keyword>
<evidence type="ECO:0000256" key="14">
    <source>
        <dbReference type="SAM" id="SignalP"/>
    </source>
</evidence>
<dbReference type="InterPro" id="IPR005467">
    <property type="entry name" value="His_kinase_dom"/>
</dbReference>
<reference evidence="17 18" key="1">
    <citation type="submission" date="2018-03" db="EMBL/GenBank/DDBJ databases">
        <title>Comparative genomics illustrates the genes involved in a hyperalkaliphilic mechanisms of Serpentinomonas isolated from highly-alkaline calcium-rich serpentinized springs.</title>
        <authorList>
            <person name="Suzuki S."/>
            <person name="Ishii S."/>
            <person name="Walworth N."/>
            <person name="Bird L."/>
            <person name="Kuenen J.G."/>
            <person name="Nealson K.H."/>
        </authorList>
    </citation>
    <scope>NUCLEOTIDE SEQUENCE [LARGE SCALE GENOMIC DNA]</scope>
    <source>
        <strain evidence="17 18">P1</strain>
    </source>
</reference>
<feature type="transmembrane region" description="Helical" evidence="13">
    <location>
        <begin position="146"/>
        <end position="165"/>
    </location>
</feature>
<feature type="signal peptide" evidence="14">
    <location>
        <begin position="1"/>
        <end position="19"/>
    </location>
</feature>
<evidence type="ECO:0000256" key="9">
    <source>
        <dbReference type="ARBA" id="ARBA00022840"/>
    </source>
</evidence>
<dbReference type="InterPro" id="IPR003661">
    <property type="entry name" value="HisK_dim/P_dom"/>
</dbReference>
<evidence type="ECO:0000256" key="10">
    <source>
        <dbReference type="ARBA" id="ARBA00022989"/>
    </source>
</evidence>
<keyword evidence="4" id="KW-0597">Phosphoprotein</keyword>
<keyword evidence="12 13" id="KW-0472">Membrane</keyword>
<evidence type="ECO:0000259" key="15">
    <source>
        <dbReference type="PROSITE" id="PS50109"/>
    </source>
</evidence>
<dbReference type="InterPro" id="IPR003660">
    <property type="entry name" value="HAMP_dom"/>
</dbReference>
<evidence type="ECO:0000256" key="3">
    <source>
        <dbReference type="ARBA" id="ARBA00012438"/>
    </source>
</evidence>
<accession>A0A2S9K2L8</accession>
<feature type="domain" description="HAMP" evidence="16">
    <location>
        <begin position="165"/>
        <end position="214"/>
    </location>
</feature>
<keyword evidence="5" id="KW-0808">Transferase</keyword>
<evidence type="ECO:0000256" key="7">
    <source>
        <dbReference type="ARBA" id="ARBA00022741"/>
    </source>
</evidence>
<evidence type="ECO:0000256" key="2">
    <source>
        <dbReference type="ARBA" id="ARBA00004141"/>
    </source>
</evidence>
<keyword evidence="14" id="KW-0732">Signal</keyword>
<dbReference type="EMBL" id="PVLQ01000053">
    <property type="protein sequence ID" value="PRD64699.1"/>
    <property type="molecule type" value="Genomic_DNA"/>
</dbReference>
<evidence type="ECO:0000256" key="5">
    <source>
        <dbReference type="ARBA" id="ARBA00022679"/>
    </source>
</evidence>
<dbReference type="Gene3D" id="1.10.287.130">
    <property type="match status" value="1"/>
</dbReference>
<dbReference type="EC" id="2.7.13.3" evidence="3"/>
<evidence type="ECO:0000256" key="13">
    <source>
        <dbReference type="SAM" id="Phobius"/>
    </source>
</evidence>
<dbReference type="GO" id="GO:0000155">
    <property type="term" value="F:phosphorelay sensor kinase activity"/>
    <property type="evidence" value="ECO:0007669"/>
    <property type="project" value="InterPro"/>
</dbReference>
<dbReference type="CDD" id="cd00082">
    <property type="entry name" value="HisKA"/>
    <property type="match status" value="1"/>
</dbReference>
<dbReference type="PRINTS" id="PR00344">
    <property type="entry name" value="BCTRLSENSOR"/>
</dbReference>
<dbReference type="SUPFAM" id="SSF47384">
    <property type="entry name" value="Homodimeric domain of signal transducing histidine kinase"/>
    <property type="match status" value="1"/>
</dbReference>
<comment type="subcellular location">
    <subcellularLocation>
        <location evidence="2">Membrane</location>
        <topology evidence="2">Multi-pass membrane protein</topology>
    </subcellularLocation>
</comment>
<keyword evidence="7" id="KW-0547">Nucleotide-binding</keyword>
<dbReference type="Proteomes" id="UP000238589">
    <property type="component" value="Unassembled WGS sequence"/>
</dbReference>
<dbReference type="OrthoDB" id="8554694at2"/>
<evidence type="ECO:0000256" key="11">
    <source>
        <dbReference type="ARBA" id="ARBA00023012"/>
    </source>
</evidence>
<dbReference type="InterPro" id="IPR036890">
    <property type="entry name" value="HATPase_C_sf"/>
</dbReference>
<organism evidence="17 18">
    <name type="scientific">Malikia granosa</name>
    <dbReference type="NCBI Taxonomy" id="263067"/>
    <lineage>
        <taxon>Bacteria</taxon>
        <taxon>Pseudomonadati</taxon>
        <taxon>Pseudomonadota</taxon>
        <taxon>Betaproteobacteria</taxon>
        <taxon>Burkholderiales</taxon>
        <taxon>Comamonadaceae</taxon>
        <taxon>Malikia</taxon>
    </lineage>
</organism>
<protein>
    <recommendedName>
        <fullName evidence="3">histidine kinase</fullName>
        <ecNumber evidence="3">2.7.13.3</ecNumber>
    </recommendedName>
</protein>
<dbReference type="InterPro" id="IPR013727">
    <property type="entry name" value="2CSK_N"/>
</dbReference>
<evidence type="ECO:0000256" key="12">
    <source>
        <dbReference type="ARBA" id="ARBA00023136"/>
    </source>
</evidence>
<evidence type="ECO:0000313" key="18">
    <source>
        <dbReference type="Proteomes" id="UP000238589"/>
    </source>
</evidence>
<feature type="domain" description="Histidine kinase" evidence="15">
    <location>
        <begin position="222"/>
        <end position="439"/>
    </location>
</feature>
<dbReference type="InterPro" id="IPR036097">
    <property type="entry name" value="HisK_dim/P_sf"/>
</dbReference>
<dbReference type="PROSITE" id="PS51257">
    <property type="entry name" value="PROKAR_LIPOPROTEIN"/>
    <property type="match status" value="1"/>
</dbReference>
<comment type="caution">
    <text evidence="17">The sequence shown here is derived from an EMBL/GenBank/DDBJ whole genome shotgun (WGS) entry which is preliminary data.</text>
</comment>
<dbReference type="SUPFAM" id="SSF55874">
    <property type="entry name" value="ATPase domain of HSP90 chaperone/DNA topoisomerase II/histidine kinase"/>
    <property type="match status" value="1"/>
</dbReference>
<dbReference type="Pfam" id="PF00512">
    <property type="entry name" value="HisKA"/>
    <property type="match status" value="1"/>
</dbReference>
<keyword evidence="11" id="KW-0902">Two-component regulatory system</keyword>
<name>A0A2S9K2L8_9BURK</name>
<dbReference type="AlphaFoldDB" id="A0A2S9K2L8"/>
<keyword evidence="9" id="KW-0067">ATP-binding</keyword>
<dbReference type="PROSITE" id="PS50109">
    <property type="entry name" value="HIS_KIN"/>
    <property type="match status" value="1"/>
</dbReference>
<evidence type="ECO:0000259" key="16">
    <source>
        <dbReference type="PROSITE" id="PS50885"/>
    </source>
</evidence>
<evidence type="ECO:0000256" key="6">
    <source>
        <dbReference type="ARBA" id="ARBA00022692"/>
    </source>
</evidence>
<dbReference type="SMART" id="SM00388">
    <property type="entry name" value="HisKA"/>
    <property type="match status" value="1"/>
</dbReference>
<evidence type="ECO:0000313" key="17">
    <source>
        <dbReference type="EMBL" id="PRD64699.1"/>
    </source>
</evidence>
<dbReference type="PROSITE" id="PS50885">
    <property type="entry name" value="HAMP"/>
    <property type="match status" value="1"/>
</dbReference>
<dbReference type="GO" id="GO:0005524">
    <property type="term" value="F:ATP binding"/>
    <property type="evidence" value="ECO:0007669"/>
    <property type="project" value="UniProtKB-KW"/>
</dbReference>
<dbReference type="PANTHER" id="PTHR45436:SF14">
    <property type="entry name" value="SENSOR PROTEIN QSEC"/>
    <property type="match status" value="1"/>
</dbReference>
<dbReference type="PANTHER" id="PTHR45436">
    <property type="entry name" value="SENSOR HISTIDINE KINASE YKOH"/>
    <property type="match status" value="1"/>
</dbReference>
<dbReference type="Gene3D" id="3.30.565.10">
    <property type="entry name" value="Histidine kinase-like ATPase, C-terminal domain"/>
    <property type="match status" value="1"/>
</dbReference>
<comment type="catalytic activity">
    <reaction evidence="1">
        <text>ATP + protein L-histidine = ADP + protein N-phospho-L-histidine.</text>
        <dbReference type="EC" id="2.7.13.3"/>
    </reaction>
</comment>
<keyword evidence="18" id="KW-1185">Reference proteome</keyword>
<dbReference type="Pfam" id="PF02518">
    <property type="entry name" value="HATPase_c"/>
    <property type="match status" value="1"/>
</dbReference>
<dbReference type="Pfam" id="PF08521">
    <property type="entry name" value="2CSK_N"/>
    <property type="match status" value="1"/>
</dbReference>
<evidence type="ECO:0000256" key="4">
    <source>
        <dbReference type="ARBA" id="ARBA00022553"/>
    </source>
</evidence>
<gene>
    <name evidence="17" type="ORF">C6P64_13155</name>
</gene>
<sequence>MRSLRARLLLALLFLLACAAVVMGSLAYRNTLEQAEALFDYQLRQMALSLRDQGEVAAPGEQLLSDERLDFVIQIWSRDGRVIYASQAHEMLPNRAQLGYADIRAGSQLWRTYSVATPGRVIQVAQPEAVRRRMATDSALRSVTPLLLLAPLLALAAWWLAIITLRPLQRMATEVHARDAASLQPIPLAGLPGEIAPLAQALNDLLDRLATAWQAQRSFVADAAHELRSPLTALKLQLHLLRQAHQGPQREAALDDLAQGIERASRLVEQLLLLARNEPDAPAQAMQALDLDELVRREVASLAPMARVKRTDVELLSSGPLEMLGHAPSLASLVRNLVENAIQHSPAAARVQVQLGSVAAPDGTMAPTLVVEDSGPGIPAQERERAFDRFYRRAGTDVPGSGLGLAIVRAVAERHQARVDLDASALGGLRVTVRFGGPTAAHSASDSSSAAP</sequence>
<dbReference type="InterPro" id="IPR004358">
    <property type="entry name" value="Sig_transdc_His_kin-like_C"/>
</dbReference>
<dbReference type="SMART" id="SM00387">
    <property type="entry name" value="HATPase_c"/>
    <property type="match status" value="1"/>
</dbReference>
<dbReference type="CDD" id="cd00075">
    <property type="entry name" value="HATPase"/>
    <property type="match status" value="1"/>
</dbReference>
<keyword evidence="6 13" id="KW-0812">Transmembrane</keyword>
<feature type="chain" id="PRO_5015504747" description="histidine kinase" evidence="14">
    <location>
        <begin position="20"/>
        <end position="452"/>
    </location>
</feature>
<proteinExistence type="predicted"/>
<evidence type="ECO:0000256" key="8">
    <source>
        <dbReference type="ARBA" id="ARBA00022777"/>
    </source>
</evidence>
<evidence type="ECO:0000256" key="1">
    <source>
        <dbReference type="ARBA" id="ARBA00000085"/>
    </source>
</evidence>
<keyword evidence="10 13" id="KW-1133">Transmembrane helix</keyword>
<dbReference type="InterPro" id="IPR050428">
    <property type="entry name" value="TCS_sensor_his_kinase"/>
</dbReference>
<dbReference type="GO" id="GO:0005886">
    <property type="term" value="C:plasma membrane"/>
    <property type="evidence" value="ECO:0007669"/>
    <property type="project" value="TreeGrafter"/>
</dbReference>